<dbReference type="InParanoid" id="B8MLM0"/>
<dbReference type="OrthoDB" id="545169at2759"/>
<sequence>MVDITESLPTNLQLKTSKSRLNSPRHSHSASGRPRIDAPGVAILSKERRDQVRRAQKRHLLKQKSTFEDAVSRLSEVEAQLERARGAFSNFYRLAYLLGLDVSHPSPHILVEKLRTVLDTSEPSQSAGKEGLKGNTIPAAVVTSRDRDLCDVLAAPRHRPPNESSAILLIENSGELYSPGFHYSPSETSSDPPFIAQETRDKALTLIDELERPLSGIHHITYSFQEHTFVRKLHRYCLEYAFRLFTDPSSSPSTTYRVFRLVPCIRDKKKKYPYFHRLVTGRAHDTLELPTLPFSCVGGVGTHYPRTDDSGRQIYPSNMRLPKRVLGTLPIITSVTSDDPGEGSQRLFELFGLGGEYFDCTDIEGYLRGRGVDLNQSCLFPLVSILGNEGIPY</sequence>
<dbReference type="EMBL" id="EQ962657">
    <property type="protein sequence ID" value="EED15553.1"/>
    <property type="molecule type" value="Genomic_DNA"/>
</dbReference>
<evidence type="ECO:0000256" key="1">
    <source>
        <dbReference type="SAM" id="MobiDB-lite"/>
    </source>
</evidence>
<dbReference type="RefSeq" id="XP_002485506.1">
    <property type="nucleotide sequence ID" value="XM_002485461.1"/>
</dbReference>
<dbReference type="AlphaFoldDB" id="B8MLM0"/>
<feature type="region of interest" description="Disordered" evidence="1">
    <location>
        <begin position="1"/>
        <end position="41"/>
    </location>
</feature>
<dbReference type="PhylomeDB" id="B8MLM0"/>
<dbReference type="Proteomes" id="UP000001745">
    <property type="component" value="Unassembled WGS sequence"/>
</dbReference>
<accession>B8MLM0</accession>
<protein>
    <recommendedName>
        <fullName evidence="4">BZIP domain-containing protein</fullName>
    </recommendedName>
</protein>
<dbReference type="PANTHER" id="PTHR40618">
    <property type="entry name" value="B-ZIP TRANSCRIPTION FACTOR (EUROFUNG)-RELATED"/>
    <property type="match status" value="1"/>
</dbReference>
<reference evidence="3" key="1">
    <citation type="journal article" date="2015" name="Genome Announc.">
        <title>Genome sequence of the AIDS-associated pathogen Penicillium marneffei (ATCC18224) and its near taxonomic relative Talaromyces stipitatus (ATCC10500).</title>
        <authorList>
            <person name="Nierman W.C."/>
            <person name="Fedorova-Abrams N.D."/>
            <person name="Andrianopoulos A."/>
        </authorList>
    </citation>
    <scope>NUCLEOTIDE SEQUENCE [LARGE SCALE GENOMIC DNA]</scope>
    <source>
        <strain evidence="3">ATCC 10500 / CBS 375.48 / QM 6759 / NRRL 1006</strain>
    </source>
</reference>
<evidence type="ECO:0000313" key="2">
    <source>
        <dbReference type="EMBL" id="EED15553.1"/>
    </source>
</evidence>
<evidence type="ECO:0000313" key="3">
    <source>
        <dbReference type="Proteomes" id="UP000001745"/>
    </source>
</evidence>
<dbReference type="PANTHER" id="PTHR40618:SF1">
    <property type="entry name" value="B-ZIP TRANSCRIPTION FACTOR (EUROFUNG)"/>
    <property type="match status" value="1"/>
</dbReference>
<feature type="compositionally biased region" description="Polar residues" evidence="1">
    <location>
        <begin position="7"/>
        <end position="22"/>
    </location>
</feature>
<organism evidence="2 3">
    <name type="scientific">Talaromyces stipitatus (strain ATCC 10500 / CBS 375.48 / QM 6759 / NRRL 1006)</name>
    <name type="common">Penicillium stipitatum</name>
    <dbReference type="NCBI Taxonomy" id="441959"/>
    <lineage>
        <taxon>Eukaryota</taxon>
        <taxon>Fungi</taxon>
        <taxon>Dikarya</taxon>
        <taxon>Ascomycota</taxon>
        <taxon>Pezizomycotina</taxon>
        <taxon>Eurotiomycetes</taxon>
        <taxon>Eurotiomycetidae</taxon>
        <taxon>Eurotiales</taxon>
        <taxon>Trichocomaceae</taxon>
        <taxon>Talaromyces</taxon>
        <taxon>Talaromyces sect. Talaromyces</taxon>
    </lineage>
</organism>
<proteinExistence type="predicted"/>
<dbReference type="HOGENOM" id="CLU_013452_2_0_1"/>
<dbReference type="eggNOG" id="ENOG502S6P7">
    <property type="taxonomic scope" value="Eukaryota"/>
</dbReference>
<keyword evidence="3" id="KW-1185">Reference proteome</keyword>
<dbReference type="VEuPathDB" id="FungiDB:TSTA_049910"/>
<name>B8MLM0_TALSN</name>
<gene>
    <name evidence="2" type="ORF">TSTA_049910</name>
</gene>
<evidence type="ECO:0008006" key="4">
    <source>
        <dbReference type="Google" id="ProtNLM"/>
    </source>
</evidence>
<dbReference type="GeneID" id="8108755"/>